<accession>A0A172U030</accession>
<dbReference type="OrthoDB" id="24355at2"/>
<name>A0A172U030_9BACT</name>
<dbReference type="RefSeq" id="WP_066406985.1">
    <property type="nucleotide sequence ID" value="NZ_CP011390.1"/>
</dbReference>
<evidence type="ECO:0000313" key="1">
    <source>
        <dbReference type="EMBL" id="ANE52474.1"/>
    </source>
</evidence>
<organism evidence="1 2">
    <name type="scientific">Flavisolibacter tropicus</name>
    <dbReference type="NCBI Taxonomy" id="1492898"/>
    <lineage>
        <taxon>Bacteria</taxon>
        <taxon>Pseudomonadati</taxon>
        <taxon>Bacteroidota</taxon>
        <taxon>Chitinophagia</taxon>
        <taxon>Chitinophagales</taxon>
        <taxon>Chitinophagaceae</taxon>
        <taxon>Flavisolibacter</taxon>
    </lineage>
</organism>
<dbReference type="AlphaFoldDB" id="A0A172U030"/>
<dbReference type="STRING" id="1492898.SY85_20325"/>
<evidence type="ECO:0000313" key="2">
    <source>
        <dbReference type="Proteomes" id="UP000077177"/>
    </source>
</evidence>
<dbReference type="PATRIC" id="fig|1492898.3.peg.4419"/>
<keyword evidence="2" id="KW-1185">Reference proteome</keyword>
<gene>
    <name evidence="1" type="ORF">SY85_20325</name>
</gene>
<sequence length="383" mass="43701">MNSSESYDYIIAGAGCAGLSLAVHLIQSRKFTDKKILLVDQQTKNRNDRTWCFWEKGTGLFESIVYKKWQQLTFHAEECSKTLDIAPYTYKLIRGIDFYNYCLQQIKSHPNFKYLQAPIESVFSDEKGAGILVGDKLIRSQFVFNSILFTKPQLSARQCWLLQHFKGWYIKTEQPVFNSAIGTLMDFRTSQEQGATFFYVLPFSPTEALVEYTLFSDKLLESQIYDAALRQYISIKVGITDYQIIEAEYGVIPMTNYKFSKRQGNIVNIGTAGGQTKASSGYTFQFIQKKSRALVDSLIQYGHPFNAPSDSSRFHFYDSVLLNILHKRTLQGAAIFTELFKKNKASKVFAFLDNETTLADELKIISTLPTLPFTKAALQHLAF</sequence>
<dbReference type="Gene3D" id="3.50.50.60">
    <property type="entry name" value="FAD/NAD(P)-binding domain"/>
    <property type="match status" value="1"/>
</dbReference>
<reference evidence="1 2" key="2">
    <citation type="journal article" date="2016" name="Int. J. Syst. Evol. Microbiol.">
        <title>Flavisolibacter tropicus sp. nov., isolated from tropical soil.</title>
        <authorList>
            <person name="Lee J.J."/>
            <person name="Kang M.S."/>
            <person name="Kim G.S."/>
            <person name="Lee C.S."/>
            <person name="Lim S."/>
            <person name="Lee J."/>
            <person name="Roh S.H."/>
            <person name="Kang H."/>
            <person name="Ha J.M."/>
            <person name="Bae S."/>
            <person name="Jung H.Y."/>
            <person name="Kim M.K."/>
        </authorList>
    </citation>
    <scope>NUCLEOTIDE SEQUENCE [LARGE SCALE GENOMIC DNA]</scope>
    <source>
        <strain evidence="1 2">LCS9</strain>
    </source>
</reference>
<proteinExistence type="predicted"/>
<dbReference type="EMBL" id="CP011390">
    <property type="protein sequence ID" value="ANE52474.1"/>
    <property type="molecule type" value="Genomic_DNA"/>
</dbReference>
<dbReference type="InterPro" id="IPR036188">
    <property type="entry name" value="FAD/NAD-bd_sf"/>
</dbReference>
<evidence type="ECO:0008006" key="3">
    <source>
        <dbReference type="Google" id="ProtNLM"/>
    </source>
</evidence>
<reference evidence="2" key="1">
    <citation type="submission" date="2015-01" db="EMBL/GenBank/DDBJ databases">
        <title>Flavisolibacter sp./LCS9/ whole genome sequencing.</title>
        <authorList>
            <person name="Kim M.K."/>
            <person name="Srinivasan S."/>
            <person name="Lee J.-J."/>
        </authorList>
    </citation>
    <scope>NUCLEOTIDE SEQUENCE [LARGE SCALE GENOMIC DNA]</scope>
    <source>
        <strain evidence="2">LCS9</strain>
    </source>
</reference>
<protein>
    <recommendedName>
        <fullName evidence="3">Lycopene cyclase</fullName>
    </recommendedName>
</protein>
<dbReference type="Proteomes" id="UP000077177">
    <property type="component" value="Chromosome"/>
</dbReference>
<dbReference type="SUPFAM" id="SSF51905">
    <property type="entry name" value="FAD/NAD(P)-binding domain"/>
    <property type="match status" value="1"/>
</dbReference>
<dbReference type="Pfam" id="PF05834">
    <property type="entry name" value="Lycopene_cycl"/>
    <property type="match status" value="1"/>
</dbReference>
<dbReference type="KEGG" id="fla:SY85_20325"/>